<feature type="region of interest" description="Disordered" evidence="1">
    <location>
        <begin position="181"/>
        <end position="230"/>
    </location>
</feature>
<comment type="caution">
    <text evidence="2">The sequence shown here is derived from an EMBL/GenBank/DDBJ whole genome shotgun (WGS) entry which is preliminary data.</text>
</comment>
<gene>
    <name evidence="2" type="ORF">HF519_15390</name>
</gene>
<protein>
    <submittedName>
        <fullName evidence="2">Uncharacterized protein</fullName>
    </submittedName>
</protein>
<feature type="compositionally biased region" description="Low complexity" evidence="1">
    <location>
        <begin position="207"/>
        <end position="218"/>
    </location>
</feature>
<proteinExistence type="predicted"/>
<dbReference type="AlphaFoldDB" id="A0A848DK50"/>
<sequence>MIDEPVSGFRLDLDLVGAFVDGRLNDAGVAELADQVAMLMPFHASMPIALVATLQRVEHRLGGEAEMLAWLDRHPGRPRMTTRSYGVIALLDEVGGLRPVVTALRELRAREPDPPGLAPFLIPDTTSATLPSVAQGIESLLGDDRPAEAVGVAVEAAEWVGRLAPRAAELDAELADLGERAERAAAAAREAVPETSAGGPPGDAGDGRAAPGDAIGADTPAASGEPRRDR</sequence>
<keyword evidence="3" id="KW-1185">Reference proteome</keyword>
<accession>A0A848DK50</accession>
<evidence type="ECO:0000313" key="2">
    <source>
        <dbReference type="EMBL" id="NMH92929.1"/>
    </source>
</evidence>
<dbReference type="EMBL" id="JAAXKZ010000052">
    <property type="protein sequence ID" value="NMH92929.1"/>
    <property type="molecule type" value="Genomic_DNA"/>
</dbReference>
<organism evidence="2 3">
    <name type="scientific">Pseudonocardia bannensis</name>
    <dbReference type="NCBI Taxonomy" id="630973"/>
    <lineage>
        <taxon>Bacteria</taxon>
        <taxon>Bacillati</taxon>
        <taxon>Actinomycetota</taxon>
        <taxon>Actinomycetes</taxon>
        <taxon>Pseudonocardiales</taxon>
        <taxon>Pseudonocardiaceae</taxon>
        <taxon>Pseudonocardia</taxon>
    </lineage>
</organism>
<dbReference type="RefSeq" id="WP_169413635.1">
    <property type="nucleotide sequence ID" value="NZ_JAAXKZ010000052.1"/>
</dbReference>
<dbReference type="Proteomes" id="UP000586918">
    <property type="component" value="Unassembled WGS sequence"/>
</dbReference>
<reference evidence="2 3" key="1">
    <citation type="submission" date="2020-04" db="EMBL/GenBank/DDBJ databases">
        <authorList>
            <person name="Klaysubun C."/>
            <person name="Duangmal K."/>
            <person name="Lipun K."/>
        </authorList>
    </citation>
    <scope>NUCLEOTIDE SEQUENCE [LARGE SCALE GENOMIC DNA]</scope>
    <source>
        <strain evidence="2 3">DSM 45300</strain>
    </source>
</reference>
<evidence type="ECO:0000313" key="3">
    <source>
        <dbReference type="Proteomes" id="UP000586918"/>
    </source>
</evidence>
<name>A0A848DK50_9PSEU</name>
<evidence type="ECO:0000256" key="1">
    <source>
        <dbReference type="SAM" id="MobiDB-lite"/>
    </source>
</evidence>